<protein>
    <submittedName>
        <fullName evidence="1">Uncharacterized protein</fullName>
    </submittedName>
</protein>
<dbReference type="EMBL" id="CM029047">
    <property type="protein sequence ID" value="KAG2582646.1"/>
    <property type="molecule type" value="Genomic_DNA"/>
</dbReference>
<reference evidence="1" key="1">
    <citation type="submission" date="2020-05" db="EMBL/GenBank/DDBJ databases">
        <title>WGS assembly of Panicum virgatum.</title>
        <authorList>
            <person name="Lovell J.T."/>
            <person name="Jenkins J."/>
            <person name="Shu S."/>
            <person name="Juenger T.E."/>
            <person name="Schmutz J."/>
        </authorList>
    </citation>
    <scope>NUCLEOTIDE SEQUENCE</scope>
    <source>
        <strain evidence="1">AP13</strain>
    </source>
</reference>
<evidence type="ECO:0000313" key="1">
    <source>
        <dbReference type="EMBL" id="KAG2582646.1"/>
    </source>
</evidence>
<dbReference type="AlphaFoldDB" id="A0A8T0RBM2"/>
<sequence>MMNSLMFSVLPDVCSSIYTSAAKLTPALASSSGCGGGISGLKKLLLP</sequence>
<keyword evidence="2" id="KW-1185">Reference proteome</keyword>
<comment type="caution">
    <text evidence="1">The sequence shown here is derived from an EMBL/GenBank/DDBJ whole genome shotgun (WGS) entry which is preliminary data.</text>
</comment>
<organism evidence="1 2">
    <name type="scientific">Panicum virgatum</name>
    <name type="common">Blackwell switchgrass</name>
    <dbReference type="NCBI Taxonomy" id="38727"/>
    <lineage>
        <taxon>Eukaryota</taxon>
        <taxon>Viridiplantae</taxon>
        <taxon>Streptophyta</taxon>
        <taxon>Embryophyta</taxon>
        <taxon>Tracheophyta</taxon>
        <taxon>Spermatophyta</taxon>
        <taxon>Magnoliopsida</taxon>
        <taxon>Liliopsida</taxon>
        <taxon>Poales</taxon>
        <taxon>Poaceae</taxon>
        <taxon>PACMAD clade</taxon>
        <taxon>Panicoideae</taxon>
        <taxon>Panicodae</taxon>
        <taxon>Paniceae</taxon>
        <taxon>Panicinae</taxon>
        <taxon>Panicum</taxon>
        <taxon>Panicum sect. Hiantes</taxon>
    </lineage>
</organism>
<proteinExistence type="predicted"/>
<evidence type="ECO:0000313" key="2">
    <source>
        <dbReference type="Proteomes" id="UP000823388"/>
    </source>
</evidence>
<dbReference type="Proteomes" id="UP000823388">
    <property type="component" value="Chromosome 6K"/>
</dbReference>
<name>A0A8T0RBM2_PANVG</name>
<gene>
    <name evidence="1" type="ORF">PVAP13_6KG185736</name>
</gene>
<accession>A0A8T0RBM2</accession>